<feature type="domain" description="Aspartate/glutamate/uridylate kinase" evidence="12">
    <location>
        <begin position="2"/>
        <end position="204"/>
    </location>
</feature>
<dbReference type="NCBIfam" id="TIGR02075">
    <property type="entry name" value="pyrH_bact"/>
    <property type="match status" value="1"/>
</dbReference>
<organism evidence="13 14">
    <name type="scientific">Handelsmanbacteria sp. (strain RIFCSPLOWO2_12_FULL_64_10)</name>
    <dbReference type="NCBI Taxonomy" id="1817868"/>
    <lineage>
        <taxon>Bacteria</taxon>
        <taxon>Candidatus Handelsmaniibacteriota</taxon>
    </lineage>
</organism>
<keyword evidence="7 11" id="KW-0418">Kinase</keyword>
<evidence type="ECO:0000256" key="7">
    <source>
        <dbReference type="ARBA" id="ARBA00022777"/>
    </source>
</evidence>
<comment type="pathway">
    <text evidence="2 11">Pyrimidine metabolism; CTP biosynthesis via de novo pathway; UDP from UMP (UMPK route): step 1/1.</text>
</comment>
<dbReference type="PANTHER" id="PTHR42833:SF4">
    <property type="entry name" value="URIDYLATE KINASE PUMPKIN, CHLOROPLASTIC"/>
    <property type="match status" value="1"/>
</dbReference>
<feature type="binding site" evidence="11">
    <location>
        <position position="150"/>
    </location>
    <ligand>
        <name>ATP</name>
        <dbReference type="ChEBI" id="CHEBI:30616"/>
    </ligand>
</feature>
<reference evidence="13 14" key="1">
    <citation type="journal article" date="2016" name="Nat. Commun.">
        <title>Thousands of microbial genomes shed light on interconnected biogeochemical processes in an aquifer system.</title>
        <authorList>
            <person name="Anantharaman K."/>
            <person name="Brown C.T."/>
            <person name="Hug L.A."/>
            <person name="Sharon I."/>
            <person name="Castelle C.J."/>
            <person name="Probst A.J."/>
            <person name="Thomas B.C."/>
            <person name="Singh A."/>
            <person name="Wilkins M.J."/>
            <person name="Karaoz U."/>
            <person name="Brodie E.L."/>
            <person name="Williams K.H."/>
            <person name="Hubbard S.S."/>
            <person name="Banfield J.F."/>
        </authorList>
    </citation>
    <scope>NUCLEOTIDE SEQUENCE [LARGE SCALE GENOMIC DNA]</scope>
    <source>
        <strain evidence="14">RIFCSPLOWO2_12_FULL_64_10</strain>
    </source>
</reference>
<dbReference type="CDD" id="cd04254">
    <property type="entry name" value="AAK_UMPK-PyrH-Ec"/>
    <property type="match status" value="1"/>
</dbReference>
<dbReference type="AlphaFoldDB" id="A0A1F6D3B3"/>
<dbReference type="Proteomes" id="UP000178606">
    <property type="component" value="Unassembled WGS sequence"/>
</dbReference>
<dbReference type="PIRSF" id="PIRSF005650">
    <property type="entry name" value="Uridylate_kin"/>
    <property type="match status" value="1"/>
</dbReference>
<evidence type="ECO:0000313" key="13">
    <source>
        <dbReference type="EMBL" id="OGG55928.1"/>
    </source>
</evidence>
<dbReference type="GO" id="GO:0005524">
    <property type="term" value="F:ATP binding"/>
    <property type="evidence" value="ECO:0007669"/>
    <property type="project" value="UniProtKB-KW"/>
</dbReference>
<feature type="binding site" evidence="11">
    <location>
        <position position="62"/>
    </location>
    <ligand>
        <name>UMP</name>
        <dbReference type="ChEBI" id="CHEBI:57865"/>
    </ligand>
</feature>
<protein>
    <recommendedName>
        <fullName evidence="11">Uridylate kinase</fullName>
        <shortName evidence="11">UK</shortName>
        <ecNumber evidence="11">2.7.4.22</ecNumber>
    </recommendedName>
    <alternativeName>
        <fullName evidence="11">Uridine monophosphate kinase</fullName>
        <shortName evidence="11">UMP kinase</shortName>
        <shortName evidence="11">UMPK</shortName>
    </alternativeName>
</protein>
<dbReference type="PANTHER" id="PTHR42833">
    <property type="entry name" value="URIDYLATE KINASE"/>
    <property type="match status" value="1"/>
</dbReference>
<evidence type="ECO:0000256" key="6">
    <source>
        <dbReference type="ARBA" id="ARBA00022741"/>
    </source>
</evidence>
<feature type="binding site" evidence="11">
    <location>
        <position position="156"/>
    </location>
    <ligand>
        <name>ATP</name>
        <dbReference type="ChEBI" id="CHEBI:30616"/>
    </ligand>
</feature>
<dbReference type="GO" id="GO:0006225">
    <property type="term" value="P:UDP biosynthetic process"/>
    <property type="evidence" value="ECO:0007669"/>
    <property type="project" value="TreeGrafter"/>
</dbReference>
<dbReference type="InterPro" id="IPR011817">
    <property type="entry name" value="Uridylate_kinase"/>
</dbReference>
<keyword evidence="8 11" id="KW-0067">ATP-binding</keyword>
<dbReference type="InterPro" id="IPR001048">
    <property type="entry name" value="Asp/Glu/Uridylate_kinase"/>
</dbReference>
<gene>
    <name evidence="11" type="primary">pyrH</name>
    <name evidence="13" type="ORF">A3F84_09810</name>
</gene>
<dbReference type="Gene3D" id="3.40.1160.10">
    <property type="entry name" value="Acetylglutamate kinase-like"/>
    <property type="match status" value="1"/>
</dbReference>
<name>A0A1F6D3B3_HANXR</name>
<dbReference type="InterPro" id="IPR036393">
    <property type="entry name" value="AceGlu_kinase-like_sf"/>
</dbReference>
<comment type="caution">
    <text evidence="11">Lacks conserved residue(s) required for the propagation of feature annotation.</text>
</comment>
<feature type="binding site" evidence="11">
    <location>
        <position position="151"/>
    </location>
    <ligand>
        <name>ATP</name>
        <dbReference type="ChEBI" id="CHEBI:30616"/>
    </ligand>
</feature>
<evidence type="ECO:0000256" key="3">
    <source>
        <dbReference type="ARBA" id="ARBA00007614"/>
    </source>
</evidence>
<comment type="subcellular location">
    <subcellularLocation>
        <location evidence="1 11">Cytoplasm</location>
    </subcellularLocation>
</comment>
<evidence type="ECO:0000256" key="8">
    <source>
        <dbReference type="ARBA" id="ARBA00022840"/>
    </source>
</evidence>
<keyword evidence="5 11" id="KW-0808">Transferase</keyword>
<dbReference type="GO" id="GO:0033862">
    <property type="term" value="F:UMP kinase activity"/>
    <property type="evidence" value="ECO:0007669"/>
    <property type="project" value="UniProtKB-EC"/>
</dbReference>
<sequence length="229" mass="24402">MGGEILGGSEGRVIDARVLRGIASEIKGVREAGVDIGVVIGGGNICRGREASELGVERVTVDNMGMLGTVINAIALQDALEKMGVVTRVQTAIRMEAVAEPFIRRRATHHLEKGYVVIFGAGTGSPYFTTDTAAALRAMEIEAEVLLKGTNVDGVYDSDPRKNASAVRHDVLTYADILERRLQVMDATAISLCMDNRMPIVVFNVLKKGNLLKAALGDSIGTLVVEDPP</sequence>
<feature type="binding site" evidence="11">
    <location>
        <position position="43"/>
    </location>
    <ligand>
        <name>ATP</name>
        <dbReference type="ChEBI" id="CHEBI:30616"/>
    </ligand>
</feature>
<dbReference type="SUPFAM" id="SSF53633">
    <property type="entry name" value="Carbamate kinase-like"/>
    <property type="match status" value="1"/>
</dbReference>
<feature type="binding site" evidence="11">
    <location>
        <position position="159"/>
    </location>
    <ligand>
        <name>ATP</name>
        <dbReference type="ChEBI" id="CHEBI:30616"/>
    </ligand>
</feature>
<comment type="caution">
    <text evidence="13">The sequence shown here is derived from an EMBL/GenBank/DDBJ whole genome shotgun (WGS) entry which is preliminary data.</text>
</comment>
<dbReference type="GO" id="GO:0044210">
    <property type="term" value="P:'de novo' CTP biosynthetic process"/>
    <property type="evidence" value="ECO:0007669"/>
    <property type="project" value="UniProtKB-UniRule"/>
</dbReference>
<dbReference type="HAMAP" id="MF_01220_B">
    <property type="entry name" value="PyrH_B"/>
    <property type="match status" value="1"/>
</dbReference>
<feature type="binding site" evidence="11">
    <location>
        <position position="47"/>
    </location>
    <ligand>
        <name>ATP</name>
        <dbReference type="ChEBI" id="CHEBI:30616"/>
    </ligand>
</feature>
<comment type="function">
    <text evidence="11">Catalyzes the reversible phosphorylation of UMP to UDP.</text>
</comment>
<feature type="binding site" evidence="11">
    <location>
        <position position="42"/>
    </location>
    <ligand>
        <name>UMP</name>
        <dbReference type="ChEBI" id="CHEBI:57865"/>
    </ligand>
</feature>
<dbReference type="EC" id="2.7.4.22" evidence="11"/>
<evidence type="ECO:0000259" key="12">
    <source>
        <dbReference type="Pfam" id="PF00696"/>
    </source>
</evidence>
<dbReference type="UniPathway" id="UPA00159">
    <property type="reaction ID" value="UER00275"/>
</dbReference>
<comment type="similarity">
    <text evidence="3 11">Belongs to the UMP kinase family.</text>
</comment>
<evidence type="ECO:0000256" key="2">
    <source>
        <dbReference type="ARBA" id="ARBA00004791"/>
    </source>
</evidence>
<evidence type="ECO:0000256" key="4">
    <source>
        <dbReference type="ARBA" id="ARBA00022490"/>
    </source>
</evidence>
<dbReference type="EMBL" id="MFKF01000056">
    <property type="protein sequence ID" value="OGG55928.1"/>
    <property type="molecule type" value="Genomic_DNA"/>
</dbReference>
<dbReference type="GO" id="GO:0005737">
    <property type="term" value="C:cytoplasm"/>
    <property type="evidence" value="ECO:0007669"/>
    <property type="project" value="UniProtKB-SubCell"/>
</dbReference>
<dbReference type="FunFam" id="3.40.1160.10:FF:000001">
    <property type="entry name" value="Uridylate kinase"/>
    <property type="match status" value="1"/>
</dbReference>
<evidence type="ECO:0000256" key="10">
    <source>
        <dbReference type="ARBA" id="ARBA00047767"/>
    </source>
</evidence>
<keyword evidence="4 11" id="KW-0963">Cytoplasm</keyword>
<comment type="catalytic activity">
    <reaction evidence="10 11">
        <text>UMP + ATP = UDP + ADP</text>
        <dbReference type="Rhea" id="RHEA:24400"/>
        <dbReference type="ChEBI" id="CHEBI:30616"/>
        <dbReference type="ChEBI" id="CHEBI:57865"/>
        <dbReference type="ChEBI" id="CHEBI:58223"/>
        <dbReference type="ChEBI" id="CHEBI:456216"/>
        <dbReference type="EC" id="2.7.4.22"/>
    </reaction>
</comment>
<evidence type="ECO:0000256" key="11">
    <source>
        <dbReference type="HAMAP-Rule" id="MF_01220"/>
    </source>
</evidence>
<evidence type="ECO:0000256" key="5">
    <source>
        <dbReference type="ARBA" id="ARBA00022679"/>
    </source>
</evidence>
<evidence type="ECO:0000256" key="9">
    <source>
        <dbReference type="ARBA" id="ARBA00022975"/>
    </source>
</evidence>
<comment type="subunit">
    <text evidence="11">Homohexamer.</text>
</comment>
<keyword evidence="9 11" id="KW-0665">Pyrimidine biosynthesis</keyword>
<accession>A0A1F6D3B3</accession>
<feature type="binding site" evidence="11">
    <location>
        <begin position="123"/>
        <end position="130"/>
    </location>
    <ligand>
        <name>UMP</name>
        <dbReference type="ChEBI" id="CHEBI:57865"/>
    </ligand>
</feature>
<keyword evidence="6 11" id="KW-0547">Nucleotide-binding</keyword>
<evidence type="ECO:0000313" key="14">
    <source>
        <dbReference type="Proteomes" id="UP000178606"/>
    </source>
</evidence>
<dbReference type="InterPro" id="IPR015963">
    <property type="entry name" value="Uridylate_kinase_bac"/>
</dbReference>
<dbReference type="Pfam" id="PF00696">
    <property type="entry name" value="AA_kinase"/>
    <property type="match status" value="1"/>
</dbReference>
<comment type="activity regulation">
    <text evidence="11">Inhibited by UTP.</text>
</comment>
<evidence type="ECO:0000256" key="1">
    <source>
        <dbReference type="ARBA" id="ARBA00004496"/>
    </source>
</evidence>
<proteinExistence type="inferred from homology"/>